<sequence>MRNAVYRLVKSKVIKHSFDNLITVGKVWLKFFLDRHRSKISLRRYTDKNVAYCDPIRYNELNLYSNFHRNPFSHYREKVQRSARVSTCIRAFAKSRWTRQRANVNFWEIGKITHGMLKQAYGDEAADRLLKYTLLTAGSCSFSHYRPHSVYNDTWRKVVPCCIEAGHKGNGFPFSERTLDSSRCRRCDEQETLPHVLGFCHHGELLRINRHNTVRSLIASSIRQNSSYEVYEEVGCISSDGSTRRADIIIIDRQKDKGVILDPTIRFEMQEQQPQEVVVITEDVQNVHLLLEYRPHIDVSLTCEHDPKLQEYCVCPQNMPQFDSEGIPNQAPETNKPMILNGPTSRNREGSDQVSVEEKQLGHLYLSID</sequence>
<gene>
    <name evidence="2" type="ORF">ANN_04066</name>
</gene>
<proteinExistence type="predicted"/>
<name>A0ABQ8T7J5_PERAM</name>
<organism evidence="2 3">
    <name type="scientific">Periplaneta americana</name>
    <name type="common">American cockroach</name>
    <name type="synonym">Blatta americana</name>
    <dbReference type="NCBI Taxonomy" id="6978"/>
    <lineage>
        <taxon>Eukaryota</taxon>
        <taxon>Metazoa</taxon>
        <taxon>Ecdysozoa</taxon>
        <taxon>Arthropoda</taxon>
        <taxon>Hexapoda</taxon>
        <taxon>Insecta</taxon>
        <taxon>Pterygota</taxon>
        <taxon>Neoptera</taxon>
        <taxon>Polyneoptera</taxon>
        <taxon>Dictyoptera</taxon>
        <taxon>Blattodea</taxon>
        <taxon>Blattoidea</taxon>
        <taxon>Blattidae</taxon>
        <taxon>Blattinae</taxon>
        <taxon>Periplaneta</taxon>
    </lineage>
</organism>
<accession>A0ABQ8T7J5</accession>
<feature type="compositionally biased region" description="Basic and acidic residues" evidence="1">
    <location>
        <begin position="346"/>
        <end position="355"/>
    </location>
</feature>
<evidence type="ECO:0000256" key="1">
    <source>
        <dbReference type="SAM" id="MobiDB-lite"/>
    </source>
</evidence>
<dbReference type="EMBL" id="JAJSOF020000013">
    <property type="protein sequence ID" value="KAJ4442480.1"/>
    <property type="molecule type" value="Genomic_DNA"/>
</dbReference>
<feature type="region of interest" description="Disordered" evidence="1">
    <location>
        <begin position="327"/>
        <end position="355"/>
    </location>
</feature>
<dbReference type="Proteomes" id="UP001148838">
    <property type="component" value="Unassembled WGS sequence"/>
</dbReference>
<evidence type="ECO:0000313" key="2">
    <source>
        <dbReference type="EMBL" id="KAJ4442480.1"/>
    </source>
</evidence>
<keyword evidence="3" id="KW-1185">Reference proteome</keyword>
<protein>
    <submittedName>
        <fullName evidence="2">Uncharacterized protein</fullName>
    </submittedName>
</protein>
<reference evidence="2 3" key="1">
    <citation type="journal article" date="2022" name="Allergy">
        <title>Genome assembly and annotation of Periplaneta americana reveal a comprehensive cockroach allergen profile.</title>
        <authorList>
            <person name="Wang L."/>
            <person name="Xiong Q."/>
            <person name="Saelim N."/>
            <person name="Wang L."/>
            <person name="Nong W."/>
            <person name="Wan A.T."/>
            <person name="Shi M."/>
            <person name="Liu X."/>
            <person name="Cao Q."/>
            <person name="Hui J.H.L."/>
            <person name="Sookrung N."/>
            <person name="Leung T.F."/>
            <person name="Tungtrongchitr A."/>
            <person name="Tsui S.K.W."/>
        </authorList>
    </citation>
    <scope>NUCLEOTIDE SEQUENCE [LARGE SCALE GENOMIC DNA]</scope>
    <source>
        <strain evidence="2">PWHHKU_190912</strain>
    </source>
</reference>
<evidence type="ECO:0000313" key="3">
    <source>
        <dbReference type="Proteomes" id="UP001148838"/>
    </source>
</evidence>
<comment type="caution">
    <text evidence="2">The sequence shown here is derived from an EMBL/GenBank/DDBJ whole genome shotgun (WGS) entry which is preliminary data.</text>
</comment>